<keyword evidence="12" id="KW-1185">Reference proteome</keyword>
<dbReference type="HOGENOM" id="CLU_055968_2_0_7"/>
<dbReference type="KEGG" id="nsa:Nitsa_0280"/>
<dbReference type="STRING" id="749222.Nitsa_0280"/>
<dbReference type="AlphaFoldDB" id="E6WZH1"/>
<dbReference type="FunFam" id="3.40.50.720:FF:000208">
    <property type="entry name" value="Prephenate dehydrogenase"/>
    <property type="match status" value="1"/>
</dbReference>
<dbReference type="GO" id="GO:0006571">
    <property type="term" value="P:tyrosine biosynthetic process"/>
    <property type="evidence" value="ECO:0007669"/>
    <property type="project" value="UniProtKB-KW"/>
</dbReference>
<dbReference type="NCBIfam" id="NF006307">
    <property type="entry name" value="PRK08507.1"/>
    <property type="match status" value="1"/>
</dbReference>
<dbReference type="GO" id="GO:0004665">
    <property type="term" value="F:prephenate dehydrogenase (NADP+) activity"/>
    <property type="evidence" value="ECO:0007669"/>
    <property type="project" value="InterPro"/>
</dbReference>
<evidence type="ECO:0000256" key="6">
    <source>
        <dbReference type="ARBA" id="ARBA00023002"/>
    </source>
</evidence>
<dbReference type="InterPro" id="IPR003099">
    <property type="entry name" value="Prephen_DH"/>
</dbReference>
<evidence type="ECO:0000256" key="8">
    <source>
        <dbReference type="ARBA" id="ARBA00023141"/>
    </source>
</evidence>
<evidence type="ECO:0000256" key="5">
    <source>
        <dbReference type="ARBA" id="ARBA00022605"/>
    </source>
</evidence>
<dbReference type="PANTHER" id="PTHR21363:SF0">
    <property type="entry name" value="PREPHENATE DEHYDROGENASE [NADP(+)]"/>
    <property type="match status" value="1"/>
</dbReference>
<dbReference type="GO" id="GO:0070403">
    <property type="term" value="F:NAD+ binding"/>
    <property type="evidence" value="ECO:0007669"/>
    <property type="project" value="InterPro"/>
</dbReference>
<protein>
    <recommendedName>
        <fullName evidence="3">prephenate dehydrogenase</fullName>
        <ecNumber evidence="3">1.3.1.12</ecNumber>
    </recommendedName>
</protein>
<dbReference type="Proteomes" id="UP000008633">
    <property type="component" value="Chromosome"/>
</dbReference>
<dbReference type="Pfam" id="PF20463">
    <property type="entry name" value="PDH_C"/>
    <property type="match status" value="1"/>
</dbReference>
<dbReference type="GO" id="GO:0008977">
    <property type="term" value="F:prephenate dehydrogenase (NAD+) activity"/>
    <property type="evidence" value="ECO:0007669"/>
    <property type="project" value="UniProtKB-EC"/>
</dbReference>
<evidence type="ECO:0000313" key="12">
    <source>
        <dbReference type="Proteomes" id="UP000008633"/>
    </source>
</evidence>
<dbReference type="InterPro" id="IPR046825">
    <property type="entry name" value="PDH_C"/>
</dbReference>
<dbReference type="Gene3D" id="3.40.50.720">
    <property type="entry name" value="NAD(P)-binding Rossmann-like Domain"/>
    <property type="match status" value="1"/>
</dbReference>
<accession>E6WZH1</accession>
<evidence type="ECO:0000256" key="3">
    <source>
        <dbReference type="ARBA" id="ARBA00012068"/>
    </source>
</evidence>
<dbReference type="SUPFAM" id="SSF51735">
    <property type="entry name" value="NAD(P)-binding Rossmann-fold domains"/>
    <property type="match status" value="1"/>
</dbReference>
<comment type="catalytic activity">
    <reaction evidence="9">
        <text>prephenate + NAD(+) = 3-(4-hydroxyphenyl)pyruvate + CO2 + NADH</text>
        <dbReference type="Rhea" id="RHEA:13869"/>
        <dbReference type="ChEBI" id="CHEBI:16526"/>
        <dbReference type="ChEBI" id="CHEBI:29934"/>
        <dbReference type="ChEBI" id="CHEBI:36242"/>
        <dbReference type="ChEBI" id="CHEBI:57540"/>
        <dbReference type="ChEBI" id="CHEBI:57945"/>
        <dbReference type="EC" id="1.3.1.12"/>
    </reaction>
</comment>
<sequence length="276" mass="31148">MNVGIIGLGLMGGSFALALRDRYKEVEILGYDHNDQHCIEALELHLVDRISDELEDFKNLDLIVLAIPVNGIIATLPELVGVDEKTTIIDFGSTKKQIVECVPDEIRRNFVAAHPMTGTEKSGPVAAKADLYRGKVVVLCDIEESGEIQRRLAKKIFTDLGMKIFYMDAEEHDRHAAFISHMPHALSYALANAVMKQENPRAIIALAGGGFKDMSRIAKSSPNMWTDIFRQNQVNLLQAIECFKGELERCENLVKEEKWEELHHWMERANDLHKIL</sequence>
<evidence type="ECO:0000259" key="10">
    <source>
        <dbReference type="PROSITE" id="PS51176"/>
    </source>
</evidence>
<gene>
    <name evidence="11" type="ordered locus">Nitsa_0280</name>
</gene>
<dbReference type="eggNOG" id="COG0287">
    <property type="taxonomic scope" value="Bacteria"/>
</dbReference>
<keyword evidence="7" id="KW-0520">NAD</keyword>
<comment type="pathway">
    <text evidence="1">Amino-acid biosynthesis; L-tyrosine biosynthesis; (4-hydroxyphenyl)pyruvate from prephenate (NAD(+) route): step 1/1.</text>
</comment>
<dbReference type="InterPro" id="IPR050812">
    <property type="entry name" value="Preph/Arog_dehydrog"/>
</dbReference>
<dbReference type="Pfam" id="PF02153">
    <property type="entry name" value="PDH_N"/>
    <property type="match status" value="1"/>
</dbReference>
<organism evidence="11 12">
    <name type="scientific">Nitratifractor salsuginis (strain DSM 16511 / JCM 12458 / E9I37-1)</name>
    <dbReference type="NCBI Taxonomy" id="749222"/>
    <lineage>
        <taxon>Bacteria</taxon>
        <taxon>Pseudomonadati</taxon>
        <taxon>Campylobacterota</taxon>
        <taxon>Epsilonproteobacteria</taxon>
        <taxon>Campylobacterales</taxon>
        <taxon>Sulfurovaceae</taxon>
        <taxon>Nitratifractor</taxon>
    </lineage>
</organism>
<evidence type="ECO:0000256" key="9">
    <source>
        <dbReference type="ARBA" id="ARBA00049260"/>
    </source>
</evidence>
<proteinExistence type="inferred from homology"/>
<dbReference type="Gene3D" id="1.10.3660.10">
    <property type="entry name" value="6-phosphogluconate dehydrogenase C-terminal like domain"/>
    <property type="match status" value="1"/>
</dbReference>
<dbReference type="PROSITE" id="PS51176">
    <property type="entry name" value="PDH_ADH"/>
    <property type="match status" value="1"/>
</dbReference>
<evidence type="ECO:0000256" key="1">
    <source>
        <dbReference type="ARBA" id="ARBA00005067"/>
    </source>
</evidence>
<feature type="domain" description="Prephenate/arogenate dehydrogenase" evidence="10">
    <location>
        <begin position="1"/>
        <end position="276"/>
    </location>
</feature>
<keyword evidence="8" id="KW-0057">Aromatic amino acid biosynthesis</keyword>
<dbReference type="InterPro" id="IPR046826">
    <property type="entry name" value="PDH_N"/>
</dbReference>
<dbReference type="InterPro" id="IPR036291">
    <property type="entry name" value="NAD(P)-bd_dom_sf"/>
</dbReference>
<name>E6WZH1_NITSE</name>
<evidence type="ECO:0000256" key="7">
    <source>
        <dbReference type="ARBA" id="ARBA00023027"/>
    </source>
</evidence>
<keyword evidence="4" id="KW-0827">Tyrosine biosynthesis</keyword>
<dbReference type="PANTHER" id="PTHR21363">
    <property type="entry name" value="PREPHENATE DEHYDROGENASE"/>
    <property type="match status" value="1"/>
</dbReference>
<dbReference type="EC" id="1.3.1.12" evidence="3"/>
<comment type="similarity">
    <text evidence="2">Belongs to the prephenate/arogenate dehydrogenase family.</text>
</comment>
<dbReference type="SUPFAM" id="SSF48179">
    <property type="entry name" value="6-phosphogluconate dehydrogenase C-terminal domain-like"/>
    <property type="match status" value="1"/>
</dbReference>
<keyword evidence="5" id="KW-0028">Amino-acid biosynthesis</keyword>
<evidence type="ECO:0000256" key="2">
    <source>
        <dbReference type="ARBA" id="ARBA00007964"/>
    </source>
</evidence>
<dbReference type="FunFam" id="1.10.3660.10:FF:000003">
    <property type="entry name" value="Prephenate dehydrogenase"/>
    <property type="match status" value="1"/>
</dbReference>
<evidence type="ECO:0000256" key="4">
    <source>
        <dbReference type="ARBA" id="ARBA00022498"/>
    </source>
</evidence>
<reference evidence="11 12" key="1">
    <citation type="journal article" date="2011" name="Stand. Genomic Sci.">
        <title>Complete genome sequence of Nitratifractor salsuginis type strain (E9I37-1).</title>
        <authorList>
            <person name="Anderson I."/>
            <person name="Sikorski J."/>
            <person name="Zeytun A."/>
            <person name="Nolan M."/>
            <person name="Lapidus A."/>
            <person name="Lucas S."/>
            <person name="Hammon N."/>
            <person name="Deshpande S."/>
            <person name="Cheng J.F."/>
            <person name="Tapia R."/>
            <person name="Han C."/>
            <person name="Goodwin L."/>
            <person name="Pitluck S."/>
            <person name="Liolios K."/>
            <person name="Pagani I."/>
            <person name="Ivanova N."/>
            <person name="Huntemann M."/>
            <person name="Mavromatis K."/>
            <person name="Ovchinikova G."/>
            <person name="Pati A."/>
            <person name="Chen A."/>
            <person name="Palaniappan K."/>
            <person name="Land M."/>
            <person name="Hauser L."/>
            <person name="Brambilla E.M."/>
            <person name="Ngatchou-Djao O.D."/>
            <person name="Rohde M."/>
            <person name="Tindall B.J."/>
            <person name="Goker M."/>
            <person name="Detter J.C."/>
            <person name="Woyke T."/>
            <person name="Bristow J."/>
            <person name="Eisen J.A."/>
            <person name="Markowitz V."/>
            <person name="Hugenholtz P."/>
            <person name="Klenk H.P."/>
            <person name="Kyrpides N.C."/>
        </authorList>
    </citation>
    <scope>NUCLEOTIDE SEQUENCE [LARGE SCALE GENOMIC DNA]</scope>
    <source>
        <strain evidence="12">DSM 16511 / JCM 12458 / E9I37-1</strain>
    </source>
</reference>
<dbReference type="RefSeq" id="WP_013553248.1">
    <property type="nucleotide sequence ID" value="NC_014935.1"/>
</dbReference>
<evidence type="ECO:0000313" key="11">
    <source>
        <dbReference type="EMBL" id="ADV45551.1"/>
    </source>
</evidence>
<dbReference type="OrthoDB" id="9802008at2"/>
<reference evidence="12" key="2">
    <citation type="submission" date="2011-01" db="EMBL/GenBank/DDBJ databases">
        <title>The complete genome of Nitratifractor salsuginis DSM 16511.</title>
        <authorList>
            <consortium name="US DOE Joint Genome Institute (JGI-PGF)"/>
            <person name="Lucas S."/>
            <person name="Copeland A."/>
            <person name="Lapidus A."/>
            <person name="Bruce D."/>
            <person name="Goodwin L."/>
            <person name="Pitluck S."/>
            <person name="Kyrpides N."/>
            <person name="Mavromatis K."/>
            <person name="Ivanova N."/>
            <person name="Mikhailova N."/>
            <person name="Zeytun A."/>
            <person name="Detter J.C."/>
            <person name="Tapia R."/>
            <person name="Han C."/>
            <person name="Land M."/>
            <person name="Hauser L."/>
            <person name="Markowitz V."/>
            <person name="Cheng J.-F."/>
            <person name="Hugenholtz P."/>
            <person name="Woyke T."/>
            <person name="Wu D."/>
            <person name="Tindall B."/>
            <person name="Schuetze A."/>
            <person name="Brambilla E."/>
            <person name="Klenk H.-P."/>
            <person name="Eisen J.A."/>
        </authorList>
    </citation>
    <scope>NUCLEOTIDE SEQUENCE [LARGE SCALE GENOMIC DNA]</scope>
    <source>
        <strain evidence="12">DSM 16511 / JCM 12458 / E9I37-1</strain>
    </source>
</reference>
<dbReference type="EMBL" id="CP002452">
    <property type="protein sequence ID" value="ADV45551.1"/>
    <property type="molecule type" value="Genomic_DNA"/>
</dbReference>
<keyword evidence="6 11" id="KW-0560">Oxidoreductase</keyword>
<dbReference type="InterPro" id="IPR008927">
    <property type="entry name" value="6-PGluconate_DH-like_C_sf"/>
</dbReference>